<gene>
    <name evidence="2" type="ORF">GCM10022278_27010</name>
</gene>
<feature type="domain" description="Protein YjdM C-terminal" evidence="1">
    <location>
        <begin position="115"/>
        <end position="179"/>
    </location>
</feature>
<accession>A0ABP7PLW5</accession>
<organism evidence="2 3">
    <name type="scientific">Allohahella marinimesophila</name>
    <dbReference type="NCBI Taxonomy" id="1054972"/>
    <lineage>
        <taxon>Bacteria</taxon>
        <taxon>Pseudomonadati</taxon>
        <taxon>Pseudomonadota</taxon>
        <taxon>Gammaproteobacteria</taxon>
        <taxon>Oceanospirillales</taxon>
        <taxon>Hahellaceae</taxon>
        <taxon>Allohahella</taxon>
    </lineage>
</organism>
<evidence type="ECO:0000313" key="3">
    <source>
        <dbReference type="Proteomes" id="UP001501337"/>
    </source>
</evidence>
<dbReference type="Pfam" id="PF03831">
    <property type="entry name" value="YjdM"/>
    <property type="match status" value="1"/>
</dbReference>
<dbReference type="RefSeq" id="WP_344807220.1">
    <property type="nucleotide sequence ID" value="NZ_BAABBO010000011.1"/>
</dbReference>
<evidence type="ECO:0000259" key="1">
    <source>
        <dbReference type="Pfam" id="PF03831"/>
    </source>
</evidence>
<reference evidence="3" key="1">
    <citation type="journal article" date="2019" name="Int. J. Syst. Evol. Microbiol.">
        <title>The Global Catalogue of Microorganisms (GCM) 10K type strain sequencing project: providing services to taxonomists for standard genome sequencing and annotation.</title>
        <authorList>
            <consortium name="The Broad Institute Genomics Platform"/>
            <consortium name="The Broad Institute Genome Sequencing Center for Infectious Disease"/>
            <person name="Wu L."/>
            <person name="Ma J."/>
        </authorList>
    </citation>
    <scope>NUCLEOTIDE SEQUENCE [LARGE SCALE GENOMIC DNA]</scope>
    <source>
        <strain evidence="3">JCM 17555</strain>
    </source>
</reference>
<dbReference type="Gene3D" id="2.30.30.40">
    <property type="entry name" value="SH3 Domains"/>
    <property type="match status" value="1"/>
</dbReference>
<dbReference type="InterPro" id="IPR013988">
    <property type="entry name" value="YjdM_C"/>
</dbReference>
<dbReference type="EMBL" id="BAABBO010000011">
    <property type="protein sequence ID" value="GAA3967870.1"/>
    <property type="molecule type" value="Genomic_DNA"/>
</dbReference>
<comment type="caution">
    <text evidence="2">The sequence shown here is derived from an EMBL/GenBank/DDBJ whole genome shotgun (WGS) entry which is preliminary data.</text>
</comment>
<dbReference type="SUPFAM" id="SSF82057">
    <property type="entry name" value="Prokaryotic SH3-related domain"/>
    <property type="match status" value="1"/>
</dbReference>
<protein>
    <submittedName>
        <fullName evidence="2">Alkylphosphonate utilization protein</fullName>
    </submittedName>
</protein>
<dbReference type="PANTHER" id="PTHR30305:SF3">
    <property type="entry name" value="PROTEIN YJDM"/>
    <property type="match status" value="1"/>
</dbReference>
<proteinExistence type="predicted"/>
<evidence type="ECO:0000313" key="2">
    <source>
        <dbReference type="EMBL" id="GAA3967870.1"/>
    </source>
</evidence>
<dbReference type="Proteomes" id="UP001501337">
    <property type="component" value="Unassembled WGS sequence"/>
</dbReference>
<dbReference type="PANTHER" id="PTHR30305">
    <property type="entry name" value="PROTEIN YJDM-RELATED"/>
    <property type="match status" value="1"/>
</dbReference>
<name>A0ABP7PLW5_9GAMM</name>
<sequence>MTTPVQCDLCSASTDTADFEVAGMPEGSDRRLTLCTSCRLQIDDPDTIQPNYWRFLGDTMWSPRAPVQVVSWRMLKRLDAEPWAQDLLDLLYLDDEVRGWAEAGSALAEDSIVVHKDCNGNVLSAGDTVIITKDLDVKGTSFVAKRGTAVRNISLTDNPEHIEGRVNGTRIVILTSFVKLS</sequence>
<keyword evidence="3" id="KW-1185">Reference proteome</keyword>